<dbReference type="OrthoDB" id="7867795at2759"/>
<dbReference type="BioGRID-ORCS" id="318952">
    <property type="hits" value="0 hits in 1 CRISPR screen"/>
</dbReference>
<dbReference type="ExpressionAtlas" id="X2J6G8">
    <property type="expression patterns" value="baseline and differential"/>
</dbReference>
<reference evidence="2 4" key="7">
    <citation type="journal article" date="2007" name="Science">
        <title>The Release 5.1 annotation of Drosophila melanogaster heterochromatin.</title>
        <authorList>
            <person name="Smith C.D."/>
            <person name="Shu S."/>
            <person name="Mungall C.J."/>
            <person name="Karpen G.H."/>
        </authorList>
    </citation>
    <scope>NUCLEOTIDE SEQUENCE [LARGE SCALE GENOMIC DNA]</scope>
    <source>
        <strain evidence="4">Berkeley</strain>
    </source>
</reference>
<organism evidence="2 4">
    <name type="scientific">Drosophila melanogaster</name>
    <name type="common">Fruit fly</name>
    <dbReference type="NCBI Taxonomy" id="7227"/>
    <lineage>
        <taxon>Eukaryota</taxon>
        <taxon>Metazoa</taxon>
        <taxon>Ecdysozoa</taxon>
        <taxon>Arthropoda</taxon>
        <taxon>Hexapoda</taxon>
        <taxon>Insecta</taxon>
        <taxon>Pterygota</taxon>
        <taxon>Neoptera</taxon>
        <taxon>Endopterygota</taxon>
        <taxon>Diptera</taxon>
        <taxon>Brachycera</taxon>
        <taxon>Muscomorpha</taxon>
        <taxon>Ephydroidea</taxon>
        <taxon>Drosophilidae</taxon>
        <taxon>Drosophila</taxon>
        <taxon>Sophophora</taxon>
    </lineage>
</organism>
<reference evidence="2 4" key="9">
    <citation type="journal article" date="2015" name="G3 (Bethesda)">
        <title>Gene Model Annotations for Drosophila melanogaster: Impact of High-Throughput Data.</title>
        <authorList>
            <consortium name="FlyBase Consortium"/>
            <person name="Matthews B.B."/>
            <person name="Dos Santos G."/>
            <person name="Crosby M.A."/>
            <person name="Emmert D.B."/>
            <person name="St Pierre S.E."/>
            <person name="Gramates L.S."/>
            <person name="Zhou P."/>
            <person name="Schroeder A.J."/>
            <person name="Falls K."/>
            <person name="Strelets V."/>
            <person name="Russo S.M."/>
            <person name="Gelbart W.M."/>
            <person name="null"/>
        </authorList>
    </citation>
    <scope>NUCLEOTIDE SEQUENCE [LARGE SCALE GENOMIC DNA]</scope>
    <source>
        <strain evidence="4">Berkeley</strain>
    </source>
</reference>
<dbReference type="VEuPathDB" id="VectorBase:FBgn0051805"/>
<sequence length="96" mass="10588">MFLLGICFICSLNPLVLNAFPVESQADSKDLSVLNAPLTDPADYPDLTNGLTDAEVQESLKDLTLDDLNSLNKLLDERLGRDEDVDSDESESNNTW</sequence>
<proteinExistence type="predicted"/>
<dbReference type="GeneID" id="318952"/>
<feature type="chain" id="PRO_5004950201" evidence="1">
    <location>
        <begin position="20"/>
        <end position="96"/>
    </location>
</feature>
<dbReference type="SMR" id="X2J6G8"/>
<gene>
    <name evidence="2" type="primary">Dmel\CG31805</name>
    <name evidence="2 3" type="ORF">CG31805</name>
    <name evidence="2" type="ORF">Dmel_CG31805</name>
</gene>
<evidence type="ECO:0000256" key="1">
    <source>
        <dbReference type="SAM" id="SignalP"/>
    </source>
</evidence>
<evidence type="ECO:0000313" key="4">
    <source>
        <dbReference type="Proteomes" id="UP000000803"/>
    </source>
</evidence>
<accession>X2J6G8</accession>
<evidence type="ECO:0000313" key="2">
    <source>
        <dbReference type="EMBL" id="AHN54518.1"/>
    </source>
</evidence>
<protein>
    <submittedName>
        <fullName evidence="2">Uncharacterized protein, isoform D</fullName>
    </submittedName>
</protein>
<dbReference type="AlphaFoldDB" id="X2J6G8"/>
<dbReference type="GO" id="GO:0042060">
    <property type="term" value="P:wound healing"/>
    <property type="evidence" value="ECO:0007001"/>
    <property type="project" value="FlyBase"/>
</dbReference>
<evidence type="ECO:0000313" key="3">
    <source>
        <dbReference type="FlyBase" id="FBgn0051805"/>
    </source>
</evidence>
<name>X2J6G8_DROME</name>
<dbReference type="DNASU" id="318952"/>
<reference evidence="2 4" key="1">
    <citation type="journal article" date="2000" name="Science">
        <title>The genome sequence of Drosophila melanogaster.</title>
        <authorList>
            <person name="Adams M.D."/>
            <person name="Celniker S.E."/>
            <person name="Holt R.A."/>
            <person name="Evans C.A."/>
            <person name="Gocayne J.D."/>
            <person name="Amanatides P.G."/>
            <person name="Scherer S.E."/>
            <person name="Li P.W."/>
            <person name="Hoskins R.A."/>
            <person name="Galle R.F."/>
            <person name="George R.A."/>
            <person name="Lewis S.E."/>
            <person name="Richards S."/>
            <person name="Ashburner M."/>
            <person name="Henderson S.N."/>
            <person name="Sutton G.G."/>
            <person name="Wortman J.R."/>
            <person name="Yandell M.D."/>
            <person name="Zhang Q."/>
            <person name="Chen L.X."/>
            <person name="Brandon R.C."/>
            <person name="Rogers Y.H."/>
            <person name="Blazej R.G."/>
            <person name="Champe M."/>
            <person name="Pfeiffer B.D."/>
            <person name="Wan K.H."/>
            <person name="Doyle C."/>
            <person name="Baxter E.G."/>
            <person name="Helt G."/>
            <person name="Nelson C.R."/>
            <person name="Gabor G.L."/>
            <person name="Abril J.F."/>
            <person name="Agbayani A."/>
            <person name="An H.J."/>
            <person name="Andrews-Pfannkoch C."/>
            <person name="Baldwin D."/>
            <person name="Ballew R.M."/>
            <person name="Basu A."/>
            <person name="Baxendale J."/>
            <person name="Bayraktaroglu L."/>
            <person name="Beasley E.M."/>
            <person name="Beeson K.Y."/>
            <person name="Benos P.V."/>
            <person name="Berman B.P."/>
            <person name="Bhandari D."/>
            <person name="Bolshakov S."/>
            <person name="Borkova D."/>
            <person name="Botchan M.R."/>
            <person name="Bouck J."/>
            <person name="Brokstein P."/>
            <person name="Brottier P."/>
            <person name="Burtis K.C."/>
            <person name="Busam D.A."/>
            <person name="Butler H."/>
            <person name="Cadieu E."/>
            <person name="Center A."/>
            <person name="Chandra I."/>
            <person name="Cherry J.M."/>
            <person name="Cawley S."/>
            <person name="Dahlke C."/>
            <person name="Davenport L.B."/>
            <person name="Davies P."/>
            <person name="de Pablos B."/>
            <person name="Delcher A."/>
            <person name="Deng Z."/>
            <person name="Mays A.D."/>
            <person name="Dew I."/>
            <person name="Dietz S.M."/>
            <person name="Dodson K."/>
            <person name="Doup L.E."/>
            <person name="Downes M."/>
            <person name="Dugan-Rocha S."/>
            <person name="Dunkov B.C."/>
            <person name="Dunn P."/>
            <person name="Durbin K.J."/>
            <person name="Evangelista C.C."/>
            <person name="Ferraz C."/>
            <person name="Ferriera S."/>
            <person name="Fleischmann W."/>
            <person name="Fosler C."/>
            <person name="Gabrielian A.E."/>
            <person name="Garg N.S."/>
            <person name="Gelbart W.M."/>
            <person name="Glasser K."/>
            <person name="Glodek A."/>
            <person name="Gong F."/>
            <person name="Gorrell J.H."/>
            <person name="Gu Z."/>
            <person name="Guan P."/>
            <person name="Harris M."/>
            <person name="Harris N.L."/>
            <person name="Harvey D."/>
            <person name="Heiman T.J."/>
            <person name="Hernandez J.R."/>
            <person name="Houck J."/>
            <person name="Hostin D."/>
            <person name="Houston K.A."/>
            <person name="Howland T.J."/>
            <person name="Wei M.H."/>
            <person name="Ibegwam C."/>
            <person name="Jalali M."/>
            <person name="Kalush F."/>
            <person name="Karpen G.H."/>
            <person name="Ke Z."/>
            <person name="Kennison J.A."/>
            <person name="Ketchum K.A."/>
            <person name="Kimmel B.E."/>
            <person name="Kodira C.D."/>
            <person name="Kraft C."/>
            <person name="Kravitz S."/>
            <person name="Kulp D."/>
            <person name="Lai Z."/>
            <person name="Lasko P."/>
            <person name="Lei Y."/>
            <person name="Levitsky A.A."/>
            <person name="Li J."/>
            <person name="Li Z."/>
            <person name="Liang Y."/>
            <person name="Lin X."/>
            <person name="Liu X."/>
            <person name="Mattei B."/>
            <person name="McIntosh T.C."/>
            <person name="McLeod M.P."/>
            <person name="McPherson D."/>
            <person name="Merkulov G."/>
            <person name="Milshina N.V."/>
            <person name="Mobarry C."/>
            <person name="Morris J."/>
            <person name="Moshrefi A."/>
            <person name="Mount S.M."/>
            <person name="Moy M."/>
            <person name="Murphy B."/>
            <person name="Murphy L."/>
            <person name="Muzny D.M."/>
            <person name="Nelson D.L."/>
            <person name="Nelson D.R."/>
            <person name="Nelson K.A."/>
            <person name="Nixon K."/>
            <person name="Nusskern D.R."/>
            <person name="Pacleb J.M."/>
            <person name="Palazzolo M."/>
            <person name="Pittman G.S."/>
            <person name="Pan S."/>
            <person name="Pollard J."/>
            <person name="Puri V."/>
            <person name="Reese M.G."/>
            <person name="Reinert K."/>
            <person name="Remington K."/>
            <person name="Saunders R.D."/>
            <person name="Scheeler F."/>
            <person name="Shen H."/>
            <person name="Shue B.C."/>
            <person name="Siden-Kiamos I."/>
            <person name="Simpson M."/>
            <person name="Skupski M.P."/>
            <person name="Smith T."/>
            <person name="Spier E."/>
            <person name="Spradling A.C."/>
            <person name="Stapleton M."/>
            <person name="Strong R."/>
            <person name="Sun E."/>
            <person name="Svirskas R."/>
            <person name="Tector C."/>
            <person name="Turner R."/>
            <person name="Venter E."/>
            <person name="Wang A.H."/>
            <person name="Wang X."/>
            <person name="Wang Z.Y."/>
            <person name="Wassarman D.A."/>
            <person name="Weinstock G.M."/>
            <person name="Weissenbach J."/>
            <person name="Williams S.M."/>
            <person name="WoodageT"/>
            <person name="Worley K.C."/>
            <person name="Wu D."/>
            <person name="Yang S."/>
            <person name="Yao Q.A."/>
            <person name="Ye J."/>
            <person name="Yeh R.F."/>
            <person name="Zaveri J.S."/>
            <person name="Zhan M."/>
            <person name="Zhang G."/>
            <person name="Zhao Q."/>
            <person name="Zheng L."/>
            <person name="Zheng X.H."/>
            <person name="Zhong F.N."/>
            <person name="Zhong W."/>
            <person name="Zhou X."/>
            <person name="Zhu S."/>
            <person name="Zhu X."/>
            <person name="Smith H.O."/>
            <person name="Gibbs R.A."/>
            <person name="Myers E.W."/>
            <person name="Rubin G.M."/>
            <person name="Venter J.C."/>
        </authorList>
    </citation>
    <scope>NUCLEOTIDE SEQUENCE [LARGE SCALE GENOMIC DNA]</scope>
    <source>
        <strain evidence="4">Berkeley</strain>
    </source>
</reference>
<reference evidence="2 4" key="5">
    <citation type="journal article" date="2002" name="Genome Biol.">
        <title>Heterochromatic sequences in a Drosophila whole-genome shotgun assembly.</title>
        <authorList>
            <person name="Hoskins R.A."/>
            <person name="Smith C.D."/>
            <person name="Carlson J.W."/>
            <person name="Carvalho A.B."/>
            <person name="Halpern A."/>
            <person name="Kaminker J.S."/>
            <person name="Kennedy C."/>
            <person name="Mungall C.J."/>
            <person name="Sullivan B.A."/>
            <person name="Sutton G.G."/>
            <person name="Yasuhara J.C."/>
            <person name="Wakimoto B.T."/>
            <person name="Myers E.W."/>
            <person name="Celniker S.E."/>
            <person name="Rubin G.M."/>
            <person name="Karpen G.H."/>
        </authorList>
    </citation>
    <scope>NUCLEOTIDE SEQUENCE [LARGE SCALE GENOMIC DNA]</scope>
    <source>
        <strain evidence="4">Berkeley</strain>
    </source>
</reference>
<keyword evidence="1" id="KW-0732">Signal</keyword>
<dbReference type="Proteomes" id="UP000000803">
    <property type="component" value="Chromosome 2L"/>
</dbReference>
<feature type="signal peptide" evidence="1">
    <location>
        <begin position="1"/>
        <end position="19"/>
    </location>
</feature>
<reference evidence="2 4" key="4">
    <citation type="journal article" date="2002" name="Genome Biol.">
        <title>The transposable elements of the Drosophila melanogaster euchromatin: a genomics perspective.</title>
        <authorList>
            <person name="Kaminker J.S."/>
            <person name="Bergman C.M."/>
            <person name="Kronmiller B."/>
            <person name="Carlson J."/>
            <person name="Svirskas R."/>
            <person name="Patel S."/>
            <person name="Frise E."/>
            <person name="Wheeler D.A."/>
            <person name="Lewis S.E."/>
            <person name="Rubin G.M."/>
            <person name="Ashburner M."/>
            <person name="Celniker S.E."/>
        </authorList>
    </citation>
    <scope>NUCLEOTIDE SEQUENCE [LARGE SCALE GENOMIC DNA]</scope>
    <source>
        <strain evidence="4">Berkeley</strain>
    </source>
</reference>
<dbReference type="Bgee" id="FBgn0051805">
    <property type="expression patterns" value="Expressed in testis and 19 other cell types or tissues"/>
</dbReference>
<dbReference type="RefSeq" id="NP_001286004.1">
    <property type="nucleotide sequence ID" value="NM_001299075.1"/>
</dbReference>
<reference evidence="2 4" key="6">
    <citation type="journal article" date="2005" name="PLoS Comput. Biol.">
        <title>Combined evidence annotation of transposable elements in genome sequences.</title>
        <authorList>
            <person name="Quesneville H."/>
            <person name="Bergman C.M."/>
            <person name="Andrieu O."/>
            <person name="Autard D."/>
            <person name="Nouaud D."/>
            <person name="Ashburner M."/>
            <person name="Anxolabehere D."/>
        </authorList>
    </citation>
    <scope>NUCLEOTIDE SEQUENCE [LARGE SCALE GENOMIC DNA]</scope>
    <source>
        <strain evidence="4">Berkeley</strain>
    </source>
</reference>
<keyword evidence="4" id="KW-1185">Reference proteome</keyword>
<dbReference type="FlyBase" id="FBgn0051805">
    <property type="gene designation" value="CG31805"/>
</dbReference>
<reference evidence="2 4" key="3">
    <citation type="journal article" date="2002" name="Genome Biol.">
        <title>Annotation of the Drosophila melanogaster euchromatic genome: a systematic review.</title>
        <authorList>
            <person name="Misra S."/>
            <person name="Crosby M.A."/>
            <person name="Mungall C.J."/>
            <person name="Matthews B.B."/>
            <person name="Campbell K.S."/>
            <person name="Hradecky P."/>
            <person name="Huang Y."/>
            <person name="Kaminker J.S."/>
            <person name="Millburn G.H."/>
            <person name="Prochnik S.E."/>
            <person name="Smith C.D."/>
            <person name="Tupy J.L."/>
            <person name="Whitfied E.J."/>
            <person name="Bayraktaroglu L."/>
            <person name="Berman B.P."/>
            <person name="Bettencourt B.R."/>
            <person name="Celniker S.E."/>
            <person name="de Grey A.D."/>
            <person name="Drysdale R.A."/>
            <person name="Harris N.L."/>
            <person name="Richter J."/>
            <person name="Russo S."/>
            <person name="Schroeder A.J."/>
            <person name="Shu S.Q."/>
            <person name="Stapleton M."/>
            <person name="Yamada C."/>
            <person name="Ashburner M."/>
            <person name="Gelbart W.M."/>
            <person name="Rubin G.M."/>
            <person name="Lewis S.E."/>
        </authorList>
    </citation>
    <scope>GENOME REANNOTATION</scope>
    <source>
        <strain evidence="4">Berkeley</strain>
    </source>
</reference>
<dbReference type="HOGENOM" id="CLU_2361916_0_0_1"/>
<reference evidence="2 4" key="10">
    <citation type="journal article" date="2015" name="G3 (Bethesda)">
        <title>Gene Model Annotations for Drosophila melanogaster: The Rule-Benders.</title>
        <authorList>
            <consortium name="FlyBase Consortium"/>
            <person name="Crosby M.A."/>
            <person name="Gramates L.S."/>
            <person name="Dos Santos G."/>
            <person name="Matthews B.B."/>
            <person name="St Pierre S.E."/>
            <person name="Zhou P."/>
            <person name="Schroeder A.J."/>
            <person name="Falls K."/>
            <person name="Emmert D.B."/>
            <person name="Russo S.M."/>
            <person name="Gelbart W.M."/>
            <person name="null"/>
        </authorList>
    </citation>
    <scope>NUCLEOTIDE SEQUENCE [LARGE SCALE GENOMIC DNA]</scope>
    <source>
        <strain evidence="4">Berkeley</strain>
    </source>
</reference>
<reference evidence="2 4" key="2">
    <citation type="journal article" date="2002" name="Genome Biol.">
        <title>Finishing a whole-genome shotgun: release 3 of the Drosophila melanogaster euchromatic genome sequence.</title>
        <authorList>
            <person name="Celniker S.E."/>
            <person name="Wheeler D.A."/>
            <person name="Kronmiller B."/>
            <person name="Carlson J.W."/>
            <person name="Halpern A."/>
            <person name="Patel S."/>
            <person name="Adams M."/>
            <person name="Champe M."/>
            <person name="Dugan S.P."/>
            <person name="Frise E."/>
            <person name="Hodgson A."/>
            <person name="George R.A."/>
            <person name="Hoskins R.A."/>
            <person name="Laverty T."/>
            <person name="Muzny D.M."/>
            <person name="Nelson C.R."/>
            <person name="Pacleb J.M."/>
            <person name="Park S."/>
            <person name="Pfeiffer B.D."/>
            <person name="Richards S."/>
            <person name="Sodergren E.J."/>
            <person name="Svirskas R."/>
            <person name="Tabor P.E."/>
            <person name="Wan K."/>
            <person name="Stapleton M."/>
            <person name="Sutton G.G."/>
            <person name="Venter C."/>
            <person name="Weinstock G."/>
            <person name="Scherer S.E."/>
            <person name="Myers E.W."/>
            <person name="Gibbs R.A."/>
            <person name="Rubin G.M."/>
        </authorList>
    </citation>
    <scope>NUCLEOTIDE SEQUENCE [LARGE SCALE GENOMIC DNA]</scope>
    <source>
        <strain evidence="4">Berkeley</strain>
    </source>
</reference>
<dbReference type="EMBL" id="AE014134">
    <property type="protein sequence ID" value="AHN54518.1"/>
    <property type="molecule type" value="Genomic_DNA"/>
</dbReference>
<dbReference type="AGR" id="FB:FBgn0051805"/>
<reference evidence="2 4" key="8">
    <citation type="journal article" date="2007" name="Science">
        <title>Sequence finishing and mapping of Drosophila melanogaster heterochromatin.</title>
        <authorList>
            <person name="Hoskins R.A."/>
            <person name="Carlson J.W."/>
            <person name="Kennedy C."/>
            <person name="Acevedo D."/>
            <person name="Evans-Holm M."/>
            <person name="Frise E."/>
            <person name="Wan K.H."/>
            <person name="Park S."/>
            <person name="Mendez-Lago M."/>
            <person name="Rossi F."/>
            <person name="Villasante A."/>
            <person name="Dimitri P."/>
            <person name="Karpen G.H."/>
            <person name="Celniker S.E."/>
        </authorList>
    </citation>
    <scope>NUCLEOTIDE SEQUENCE [LARGE SCALE GENOMIC DNA]</scope>
    <source>
        <strain evidence="4">Berkeley</strain>
    </source>
</reference>
<reference evidence="2 4" key="11">
    <citation type="journal article" date="2015" name="Genome Res.">
        <title>The Release 6 reference sequence of the Drosophila melanogaster genome.</title>
        <authorList>
            <person name="Hoskins R.A."/>
            <person name="Carlson J.W."/>
            <person name="Wan K.H."/>
            <person name="Park S."/>
            <person name="Mendez I."/>
            <person name="Galle S.E."/>
            <person name="Booth B.W."/>
            <person name="Pfeiffer B.D."/>
            <person name="George R.A."/>
            <person name="Svirskas R."/>
            <person name="Krzywinski M."/>
            <person name="Schein J."/>
            <person name="Accardo M.C."/>
            <person name="Damia E."/>
            <person name="Messina G."/>
            <person name="Mendez-Lago M."/>
            <person name="de Pablos B."/>
            <person name="Demakova O.V."/>
            <person name="Andreyeva E.N."/>
            <person name="Boldyreva L.V."/>
            <person name="Marra M."/>
            <person name="Carvalho A.B."/>
            <person name="Dimitri P."/>
            <person name="Villasante A."/>
            <person name="Zhimulev I.F."/>
            <person name="Rubin G.M."/>
            <person name="Karpen G.H."/>
            <person name="Celniker S.E."/>
        </authorList>
    </citation>
    <scope>NUCLEOTIDE SEQUENCE [LARGE SCALE GENOMIC DNA]</scope>
    <source>
        <strain evidence="4">Berkeley</strain>
    </source>
</reference>